<evidence type="ECO:0000313" key="3">
    <source>
        <dbReference type="EMBL" id="CEM07021.1"/>
    </source>
</evidence>
<gene>
    <name evidence="3" type="ORF">Vbra_14400</name>
</gene>
<dbReference type="STRING" id="1169540.A0A0G4F5K0"/>
<dbReference type="Pfam" id="PF00566">
    <property type="entry name" value="RabGAP-TBC"/>
    <property type="match status" value="1"/>
</dbReference>
<dbReference type="SUPFAM" id="SSF47923">
    <property type="entry name" value="Ypt/Rab-GAP domain of gyp1p"/>
    <property type="match status" value="2"/>
</dbReference>
<feature type="domain" description="Rab-GAP TBC" evidence="2">
    <location>
        <begin position="81"/>
        <end position="259"/>
    </location>
</feature>
<feature type="compositionally biased region" description="Acidic residues" evidence="1">
    <location>
        <begin position="11"/>
        <end position="20"/>
    </location>
</feature>
<dbReference type="OMA" id="QICHKYL"/>
<dbReference type="OrthoDB" id="294251at2759"/>
<dbReference type="InterPro" id="IPR000195">
    <property type="entry name" value="Rab-GAP-TBC_dom"/>
</dbReference>
<dbReference type="VEuPathDB" id="CryptoDB:Vbra_14400"/>
<proteinExistence type="predicted"/>
<dbReference type="Proteomes" id="UP000041254">
    <property type="component" value="Unassembled WGS sequence"/>
</dbReference>
<organism evidence="3 4">
    <name type="scientific">Vitrella brassicaformis (strain CCMP3155)</name>
    <dbReference type="NCBI Taxonomy" id="1169540"/>
    <lineage>
        <taxon>Eukaryota</taxon>
        <taxon>Sar</taxon>
        <taxon>Alveolata</taxon>
        <taxon>Colpodellida</taxon>
        <taxon>Vitrellaceae</taxon>
        <taxon>Vitrella</taxon>
    </lineage>
</organism>
<sequence>MQATAVPSDEGASEDDESCSELDTLTAPSFPAEAERAQPGGKGWKYRSDLRYVDQWRVICIDIDRFRTNNRDLLKQKIRHGVPDCLRGFVWQKLAASRDLFSKHPEGLYQRLLREPEAVCEGDISRDISRTFPKHLLFRERSGLGQDSLFDVLRAYSMGFITGLLLMYMDEEDAFAMLAALLDKYQMAGLFRPGLPLLDKYFYQFQRLLQAHMPRLHDHLRAENVDATMYASQWFMTVFTYNFPFEVMVRVWDIFLAEGIKIVFRVALAILTLQQDELFKESFEAILHRLKCSATTLKAEALVCTALSIKIPIGVLKELESEYNDNRRQPT</sequence>
<dbReference type="InterPro" id="IPR035969">
    <property type="entry name" value="Rab-GAP_TBC_sf"/>
</dbReference>
<evidence type="ECO:0000259" key="2">
    <source>
        <dbReference type="PROSITE" id="PS50086"/>
    </source>
</evidence>
<dbReference type="InParanoid" id="A0A0G4F5K0"/>
<dbReference type="Gene3D" id="1.10.8.270">
    <property type="entry name" value="putative rabgap domain of human tbc1 domain family member 14 like domains"/>
    <property type="match status" value="1"/>
</dbReference>
<evidence type="ECO:0000313" key="4">
    <source>
        <dbReference type="Proteomes" id="UP000041254"/>
    </source>
</evidence>
<dbReference type="PhylomeDB" id="A0A0G4F5K0"/>
<evidence type="ECO:0000256" key="1">
    <source>
        <dbReference type="SAM" id="MobiDB-lite"/>
    </source>
</evidence>
<dbReference type="PANTHER" id="PTHR47219">
    <property type="entry name" value="RAB GTPASE-ACTIVATING PROTEIN 1-LIKE"/>
    <property type="match status" value="1"/>
</dbReference>
<keyword evidence="4" id="KW-1185">Reference proteome</keyword>
<dbReference type="AlphaFoldDB" id="A0A0G4F5K0"/>
<dbReference type="Gene3D" id="1.10.472.80">
    <property type="entry name" value="Ypt/Rab-GAP domain of gyp1p, domain 3"/>
    <property type="match status" value="1"/>
</dbReference>
<dbReference type="PROSITE" id="PS50086">
    <property type="entry name" value="TBC_RABGAP"/>
    <property type="match status" value="1"/>
</dbReference>
<feature type="region of interest" description="Disordered" evidence="1">
    <location>
        <begin position="1"/>
        <end position="22"/>
    </location>
</feature>
<protein>
    <recommendedName>
        <fullName evidence="2">Rab-GAP TBC domain-containing protein</fullName>
    </recommendedName>
</protein>
<dbReference type="GO" id="GO:0005096">
    <property type="term" value="F:GTPase activator activity"/>
    <property type="evidence" value="ECO:0007669"/>
    <property type="project" value="TreeGrafter"/>
</dbReference>
<dbReference type="FunFam" id="1.10.472.80:FF:000027">
    <property type="entry name" value="GTPase activating protein (Evi5)"/>
    <property type="match status" value="1"/>
</dbReference>
<dbReference type="Gene3D" id="1.10.10.750">
    <property type="entry name" value="Ypt/Rab-GAP domain of gyp1p, domain 1"/>
    <property type="match status" value="1"/>
</dbReference>
<reference evidence="3 4" key="1">
    <citation type="submission" date="2014-11" db="EMBL/GenBank/DDBJ databases">
        <authorList>
            <person name="Zhu J."/>
            <person name="Qi W."/>
            <person name="Song R."/>
        </authorList>
    </citation>
    <scope>NUCLEOTIDE SEQUENCE [LARGE SCALE GENOMIC DNA]</scope>
</reference>
<dbReference type="SMART" id="SM00164">
    <property type="entry name" value="TBC"/>
    <property type="match status" value="1"/>
</dbReference>
<dbReference type="InterPro" id="IPR050302">
    <property type="entry name" value="Rab_GAP_TBC_domain"/>
</dbReference>
<accession>A0A0G4F5K0</accession>
<dbReference type="PANTHER" id="PTHR47219:SF9">
    <property type="entry name" value="GTPASE ACTIVATING PROTEIN AND CENTROSOME-ASSOCIATED, ISOFORM B"/>
    <property type="match status" value="1"/>
</dbReference>
<dbReference type="EMBL" id="CDMY01000375">
    <property type="protein sequence ID" value="CEM07021.1"/>
    <property type="molecule type" value="Genomic_DNA"/>
</dbReference>
<name>A0A0G4F5K0_VITBC</name>
<dbReference type="GO" id="GO:0031267">
    <property type="term" value="F:small GTPase binding"/>
    <property type="evidence" value="ECO:0007669"/>
    <property type="project" value="TreeGrafter"/>
</dbReference>